<keyword evidence="7" id="KW-0812">Transmembrane</keyword>
<dbReference type="InterPro" id="IPR003661">
    <property type="entry name" value="HisK_dim/P_dom"/>
</dbReference>
<feature type="transmembrane region" description="Helical" evidence="7">
    <location>
        <begin position="38"/>
        <end position="56"/>
    </location>
</feature>
<dbReference type="SMART" id="SM00387">
    <property type="entry name" value="HATPase_c"/>
    <property type="match status" value="1"/>
</dbReference>
<evidence type="ECO:0000256" key="2">
    <source>
        <dbReference type="ARBA" id="ARBA00012438"/>
    </source>
</evidence>
<dbReference type="InterPro" id="IPR003594">
    <property type="entry name" value="HATPase_dom"/>
</dbReference>
<evidence type="ECO:0000256" key="7">
    <source>
        <dbReference type="SAM" id="Phobius"/>
    </source>
</evidence>
<dbReference type="Pfam" id="PF02518">
    <property type="entry name" value="HATPase_c"/>
    <property type="match status" value="1"/>
</dbReference>
<dbReference type="CDD" id="cd00082">
    <property type="entry name" value="HisKA"/>
    <property type="match status" value="1"/>
</dbReference>
<organism evidence="9 10">
    <name type="scientific">Hydrogenimonas cancrithermarum</name>
    <dbReference type="NCBI Taxonomy" id="2993563"/>
    <lineage>
        <taxon>Bacteria</taxon>
        <taxon>Pseudomonadati</taxon>
        <taxon>Campylobacterota</taxon>
        <taxon>Epsilonproteobacteria</taxon>
        <taxon>Campylobacterales</taxon>
        <taxon>Hydrogenimonadaceae</taxon>
        <taxon>Hydrogenimonas</taxon>
    </lineage>
</organism>
<dbReference type="InterPro" id="IPR005467">
    <property type="entry name" value="His_kinase_dom"/>
</dbReference>
<accession>A0ABN6WTQ0</accession>
<feature type="transmembrane region" description="Helical" evidence="7">
    <location>
        <begin position="7"/>
        <end position="26"/>
    </location>
</feature>
<dbReference type="InterPro" id="IPR036890">
    <property type="entry name" value="HATPase_C_sf"/>
</dbReference>
<dbReference type="Pfam" id="PF00512">
    <property type="entry name" value="HisKA"/>
    <property type="match status" value="1"/>
</dbReference>
<dbReference type="Gene3D" id="3.30.565.10">
    <property type="entry name" value="Histidine kinase-like ATPase, C-terminal domain"/>
    <property type="match status" value="1"/>
</dbReference>
<dbReference type="InterPro" id="IPR036097">
    <property type="entry name" value="HisK_dim/P_sf"/>
</dbReference>
<evidence type="ECO:0000313" key="10">
    <source>
        <dbReference type="Proteomes" id="UP001321445"/>
    </source>
</evidence>
<evidence type="ECO:0000256" key="4">
    <source>
        <dbReference type="ARBA" id="ARBA00022679"/>
    </source>
</evidence>
<keyword evidence="4" id="KW-0808">Transferase</keyword>
<keyword evidence="7" id="KW-0472">Membrane</keyword>
<dbReference type="EC" id="2.7.13.3" evidence="2"/>
<dbReference type="PROSITE" id="PS50109">
    <property type="entry name" value="HIS_KIN"/>
    <property type="match status" value="1"/>
</dbReference>
<evidence type="ECO:0000313" key="9">
    <source>
        <dbReference type="EMBL" id="BDY12456.1"/>
    </source>
</evidence>
<keyword evidence="7" id="KW-1133">Transmembrane helix</keyword>
<sequence>MKRKQIAKVLLFYVVTFVAMAALMWVVFENFGYSDKNFLVVTIMLLPLSILFGYILSKVALEPLFITNDLLDKLLKDTLHELNIPLSTIFANVSMLKRKETDPKKLTRLERIEKAGENLGELYEDLDYFIKKEIGSVERERFDLADIVAGSIAKVDDIKGDISIQYDNRSVPIVADRRGCQKAVDNLISNAIKYNRPGGSVKISYEKGWLVIEDSGIGMDETALFHIFDRYYQSDLNASGYGIGLHIVKTFCDEHGIEIKISSKVGEGTTFRLDFGAVTTGE</sequence>
<dbReference type="Proteomes" id="UP001321445">
    <property type="component" value="Chromosome"/>
</dbReference>
<gene>
    <name evidence="9" type="ORF">HCR_07680</name>
</gene>
<dbReference type="SUPFAM" id="SSF47384">
    <property type="entry name" value="Homodimeric domain of signal transducing histidine kinase"/>
    <property type="match status" value="1"/>
</dbReference>
<evidence type="ECO:0000256" key="3">
    <source>
        <dbReference type="ARBA" id="ARBA00022553"/>
    </source>
</evidence>
<feature type="domain" description="Histidine kinase" evidence="8">
    <location>
        <begin position="77"/>
        <end position="279"/>
    </location>
</feature>
<dbReference type="EMBL" id="AP027370">
    <property type="protein sequence ID" value="BDY12456.1"/>
    <property type="molecule type" value="Genomic_DNA"/>
</dbReference>
<keyword evidence="3" id="KW-0597">Phosphoprotein</keyword>
<evidence type="ECO:0000256" key="6">
    <source>
        <dbReference type="ARBA" id="ARBA00023012"/>
    </source>
</evidence>
<dbReference type="PRINTS" id="PR00344">
    <property type="entry name" value="BCTRLSENSOR"/>
</dbReference>
<dbReference type="PANTHER" id="PTHR43711:SF1">
    <property type="entry name" value="HISTIDINE KINASE 1"/>
    <property type="match status" value="1"/>
</dbReference>
<dbReference type="SMART" id="SM00388">
    <property type="entry name" value="HisKA"/>
    <property type="match status" value="1"/>
</dbReference>
<evidence type="ECO:0000259" key="8">
    <source>
        <dbReference type="PROSITE" id="PS50109"/>
    </source>
</evidence>
<evidence type="ECO:0000256" key="1">
    <source>
        <dbReference type="ARBA" id="ARBA00000085"/>
    </source>
</evidence>
<keyword evidence="5" id="KW-0418">Kinase</keyword>
<dbReference type="Gene3D" id="1.10.287.130">
    <property type="match status" value="1"/>
</dbReference>
<name>A0ABN6WTQ0_9BACT</name>
<dbReference type="PANTHER" id="PTHR43711">
    <property type="entry name" value="TWO-COMPONENT HISTIDINE KINASE"/>
    <property type="match status" value="1"/>
</dbReference>
<protein>
    <recommendedName>
        <fullName evidence="2">histidine kinase</fullName>
        <ecNumber evidence="2">2.7.13.3</ecNumber>
    </recommendedName>
</protein>
<dbReference type="CDD" id="cd00075">
    <property type="entry name" value="HATPase"/>
    <property type="match status" value="1"/>
</dbReference>
<dbReference type="InterPro" id="IPR004358">
    <property type="entry name" value="Sig_transdc_His_kin-like_C"/>
</dbReference>
<dbReference type="InterPro" id="IPR050736">
    <property type="entry name" value="Sensor_HK_Regulatory"/>
</dbReference>
<keyword evidence="10" id="KW-1185">Reference proteome</keyword>
<dbReference type="SUPFAM" id="SSF55874">
    <property type="entry name" value="ATPase domain of HSP90 chaperone/DNA topoisomerase II/histidine kinase"/>
    <property type="match status" value="1"/>
</dbReference>
<reference evidence="9 10" key="1">
    <citation type="submission" date="2023-03" db="EMBL/GenBank/DDBJ databases">
        <title>Description of Hydrogenimonas sp. ISO32.</title>
        <authorList>
            <person name="Mino S."/>
            <person name="Fukazawa S."/>
            <person name="Sawabe T."/>
        </authorList>
    </citation>
    <scope>NUCLEOTIDE SEQUENCE [LARGE SCALE GENOMIC DNA]</scope>
    <source>
        <strain evidence="9 10">ISO32</strain>
    </source>
</reference>
<keyword evidence="6" id="KW-0902">Two-component regulatory system</keyword>
<comment type="catalytic activity">
    <reaction evidence="1">
        <text>ATP + protein L-histidine = ADP + protein N-phospho-L-histidine.</text>
        <dbReference type="EC" id="2.7.13.3"/>
    </reaction>
</comment>
<evidence type="ECO:0000256" key="5">
    <source>
        <dbReference type="ARBA" id="ARBA00022777"/>
    </source>
</evidence>
<proteinExistence type="predicted"/>